<keyword evidence="3" id="KW-0813">Transport</keyword>
<dbReference type="Pfam" id="PF03544">
    <property type="entry name" value="TonB_C"/>
    <property type="match status" value="1"/>
</dbReference>
<evidence type="ECO:0000256" key="2">
    <source>
        <dbReference type="ARBA" id="ARBA00006555"/>
    </source>
</evidence>
<dbReference type="EMBL" id="VLKW01000015">
    <property type="protein sequence ID" value="TWI42198.1"/>
    <property type="molecule type" value="Genomic_DNA"/>
</dbReference>
<dbReference type="GO" id="GO:0055085">
    <property type="term" value="P:transmembrane transport"/>
    <property type="evidence" value="ECO:0007669"/>
    <property type="project" value="InterPro"/>
</dbReference>
<dbReference type="Proteomes" id="UP000437862">
    <property type="component" value="Chromosome"/>
</dbReference>
<evidence type="ECO:0000256" key="9">
    <source>
        <dbReference type="ARBA" id="ARBA00023136"/>
    </source>
</evidence>
<keyword evidence="4" id="KW-1003">Cell membrane</keyword>
<reference evidence="13" key="2">
    <citation type="submission" date="2019-07" db="EMBL/GenBank/DDBJ databases">
        <authorList>
            <person name="Whitman W."/>
            <person name="Huntemann M."/>
            <person name="Clum A."/>
            <person name="Pillay M."/>
            <person name="Palaniappan K."/>
            <person name="Varghese N."/>
            <person name="Mikhailova N."/>
            <person name="Stamatis D."/>
            <person name="Reddy T."/>
            <person name="Daum C."/>
            <person name="Shapiro N."/>
            <person name="Ivanova N."/>
            <person name="Kyrpides N."/>
            <person name="Woyke T."/>
        </authorList>
    </citation>
    <scope>NUCLEOTIDE SEQUENCE</scope>
    <source>
        <strain evidence="13">CGMCC 1.10685</strain>
    </source>
</reference>
<feature type="chain" id="PRO_5044617657" evidence="10">
    <location>
        <begin position="27"/>
        <end position="117"/>
    </location>
</feature>
<dbReference type="PANTHER" id="PTHR33446:SF2">
    <property type="entry name" value="PROTEIN TONB"/>
    <property type="match status" value="1"/>
</dbReference>
<keyword evidence="9" id="KW-0472">Membrane</keyword>
<reference evidence="13 14" key="1">
    <citation type="journal article" date="2015" name="Stand. Genomic Sci.">
        <title>Genomic Encyclopedia of Bacterial and Archaeal Type Strains, Phase III: the genomes of soil and plant-associated and newly described type strains.</title>
        <authorList>
            <person name="Whitman W.B."/>
            <person name="Woyke T."/>
            <person name="Klenk H.P."/>
            <person name="Zhou Y."/>
            <person name="Lilburn T.G."/>
            <person name="Beck B.J."/>
            <person name="De Vos P."/>
            <person name="Vandamme P."/>
            <person name="Eisen J.A."/>
            <person name="Garrity G."/>
            <person name="Hugenholtz P."/>
            <person name="Kyrpides N.C."/>
        </authorList>
    </citation>
    <scope>NUCLEOTIDE SEQUENCE [LARGE SCALE GENOMIC DNA]</scope>
    <source>
        <strain evidence="13 14">CGMCC 1.10685</strain>
    </source>
</reference>
<evidence type="ECO:0000256" key="1">
    <source>
        <dbReference type="ARBA" id="ARBA00004383"/>
    </source>
</evidence>
<evidence type="ECO:0000256" key="7">
    <source>
        <dbReference type="ARBA" id="ARBA00022927"/>
    </source>
</evidence>
<proteinExistence type="inferred from homology"/>
<dbReference type="Proteomes" id="UP000315112">
    <property type="component" value="Unassembled WGS sequence"/>
</dbReference>
<comment type="subcellular location">
    <subcellularLocation>
        <location evidence="1">Cell inner membrane</location>
        <topology evidence="1">Single-pass membrane protein</topology>
        <orientation evidence="1">Periplasmic side</orientation>
    </subcellularLocation>
</comment>
<evidence type="ECO:0000256" key="10">
    <source>
        <dbReference type="SAM" id="SignalP"/>
    </source>
</evidence>
<dbReference type="EMBL" id="CP046904">
    <property type="protein sequence ID" value="QGZ40056.1"/>
    <property type="molecule type" value="Genomic_DNA"/>
</dbReference>
<dbReference type="InterPro" id="IPR037682">
    <property type="entry name" value="TonB_C"/>
</dbReference>
<evidence type="ECO:0000256" key="4">
    <source>
        <dbReference type="ARBA" id="ARBA00022475"/>
    </source>
</evidence>
<evidence type="ECO:0000313" key="15">
    <source>
        <dbReference type="Proteomes" id="UP000437862"/>
    </source>
</evidence>
<feature type="domain" description="TonB C-terminal" evidence="11">
    <location>
        <begin position="27"/>
        <end position="117"/>
    </location>
</feature>
<sequence length="117" mass="12176">MSTNLSLNKSLLGLIAAVFVTGAASAAVVPAAPDVDKCKADYPRAALVNDEEGKVSMALLVSAGGQVKDARVEKSSGYRTLDKAAVKSVATCKFTPGTKDGAPADTWTRVDYAWKLD</sequence>
<dbReference type="PANTHER" id="PTHR33446">
    <property type="entry name" value="PROTEIN TONB-RELATED"/>
    <property type="match status" value="1"/>
</dbReference>
<dbReference type="InterPro" id="IPR051045">
    <property type="entry name" value="TonB-dependent_transducer"/>
</dbReference>
<dbReference type="NCBIfam" id="TIGR01352">
    <property type="entry name" value="tonB_Cterm"/>
    <property type="match status" value="1"/>
</dbReference>
<evidence type="ECO:0000313" key="12">
    <source>
        <dbReference type="EMBL" id="QGZ40056.1"/>
    </source>
</evidence>
<dbReference type="OrthoDB" id="8724624at2"/>
<evidence type="ECO:0000259" key="11">
    <source>
        <dbReference type="PROSITE" id="PS52015"/>
    </source>
</evidence>
<dbReference type="PROSITE" id="PS52015">
    <property type="entry name" value="TONB_CTD"/>
    <property type="match status" value="1"/>
</dbReference>
<evidence type="ECO:0000313" key="14">
    <source>
        <dbReference type="Proteomes" id="UP000315112"/>
    </source>
</evidence>
<evidence type="ECO:0000256" key="8">
    <source>
        <dbReference type="ARBA" id="ARBA00022989"/>
    </source>
</evidence>
<keyword evidence="8" id="KW-1133">Transmembrane helix</keyword>
<evidence type="ECO:0000256" key="5">
    <source>
        <dbReference type="ARBA" id="ARBA00022519"/>
    </source>
</evidence>
<evidence type="ECO:0000313" key="13">
    <source>
        <dbReference type="EMBL" id="TWI42198.1"/>
    </source>
</evidence>
<evidence type="ECO:0000256" key="6">
    <source>
        <dbReference type="ARBA" id="ARBA00022692"/>
    </source>
</evidence>
<dbReference type="InterPro" id="IPR006260">
    <property type="entry name" value="TonB/TolA_C"/>
</dbReference>
<evidence type="ECO:0000256" key="3">
    <source>
        <dbReference type="ARBA" id="ARBA00022448"/>
    </source>
</evidence>
<protein>
    <submittedName>
        <fullName evidence="13">Protein TonB</fullName>
    </submittedName>
    <submittedName>
        <fullName evidence="12">TonB family protein</fullName>
    </submittedName>
</protein>
<dbReference type="GO" id="GO:0005886">
    <property type="term" value="C:plasma membrane"/>
    <property type="evidence" value="ECO:0007669"/>
    <property type="project" value="UniProtKB-SubCell"/>
</dbReference>
<reference evidence="12 15" key="3">
    <citation type="submission" date="2019-12" db="EMBL/GenBank/DDBJ databases">
        <title>Draft Genome Sequences of Six Type Strains of the Genus Massilia.</title>
        <authorList>
            <person name="Miess H."/>
            <person name="Frediansyah A."/>
            <person name="Goeker M."/>
            <person name="Gross H."/>
        </authorList>
    </citation>
    <scope>NUCLEOTIDE SEQUENCE [LARGE SCALE GENOMIC DNA]</scope>
    <source>
        <strain evidence="12 15">DSM 26639</strain>
    </source>
</reference>
<keyword evidence="15" id="KW-1185">Reference proteome</keyword>
<feature type="signal peptide" evidence="10">
    <location>
        <begin position="1"/>
        <end position="26"/>
    </location>
</feature>
<dbReference type="GO" id="GO:0015031">
    <property type="term" value="P:protein transport"/>
    <property type="evidence" value="ECO:0007669"/>
    <property type="project" value="UniProtKB-KW"/>
</dbReference>
<keyword evidence="5" id="KW-0997">Cell inner membrane</keyword>
<accession>A0A562PCS0</accession>
<keyword evidence="7" id="KW-0653">Protein transport</keyword>
<dbReference type="Gene3D" id="3.30.1150.10">
    <property type="match status" value="1"/>
</dbReference>
<dbReference type="AlphaFoldDB" id="A0A562PCS0"/>
<name>A0A562PCS0_9BURK</name>
<dbReference type="SUPFAM" id="SSF74653">
    <property type="entry name" value="TolA/TonB C-terminal domain"/>
    <property type="match status" value="1"/>
</dbReference>
<organism evidence="13 14">
    <name type="scientific">Pseudoduganella flava</name>
    <dbReference type="NCBI Taxonomy" id="871742"/>
    <lineage>
        <taxon>Bacteria</taxon>
        <taxon>Pseudomonadati</taxon>
        <taxon>Pseudomonadota</taxon>
        <taxon>Betaproteobacteria</taxon>
        <taxon>Burkholderiales</taxon>
        <taxon>Oxalobacteraceae</taxon>
        <taxon>Telluria group</taxon>
        <taxon>Pseudoduganella</taxon>
    </lineage>
</organism>
<comment type="similarity">
    <text evidence="2">Belongs to the TonB family.</text>
</comment>
<gene>
    <name evidence="12" type="ORF">GO485_13970</name>
    <name evidence="13" type="ORF">IP92_05590</name>
</gene>
<keyword evidence="6" id="KW-0812">Transmembrane</keyword>
<keyword evidence="10" id="KW-0732">Signal</keyword>